<name>A0A2T7EX78_9POAL</name>
<evidence type="ECO:0000313" key="1">
    <source>
        <dbReference type="EMBL" id="PUZ72418.1"/>
    </source>
</evidence>
<gene>
    <name evidence="1" type="ORF">GQ55_2G392500</name>
</gene>
<accession>A0A2T7EX78</accession>
<keyword evidence="2" id="KW-1185">Reference proteome</keyword>
<evidence type="ECO:0000313" key="2">
    <source>
        <dbReference type="Proteomes" id="UP000244336"/>
    </source>
</evidence>
<dbReference type="OrthoDB" id="676359at2759"/>
<protein>
    <recommendedName>
        <fullName evidence="3">FBD domain-containing protein</fullName>
    </recommendedName>
</protein>
<reference evidence="1 2" key="1">
    <citation type="submission" date="2018-04" db="EMBL/GenBank/DDBJ databases">
        <title>WGS assembly of Panicum hallii var. hallii HAL2.</title>
        <authorList>
            <person name="Lovell J."/>
            <person name="Jenkins J."/>
            <person name="Lowry D."/>
            <person name="Mamidi S."/>
            <person name="Sreedasyam A."/>
            <person name="Weng X."/>
            <person name="Barry K."/>
            <person name="Bonette J."/>
            <person name="Campitelli B."/>
            <person name="Daum C."/>
            <person name="Gordon S."/>
            <person name="Gould B."/>
            <person name="Lipzen A."/>
            <person name="MacQueen A."/>
            <person name="Palacio-Mejia J."/>
            <person name="Plott C."/>
            <person name="Shakirov E."/>
            <person name="Shu S."/>
            <person name="Yoshinaga Y."/>
            <person name="Zane M."/>
            <person name="Rokhsar D."/>
            <person name="Grimwood J."/>
            <person name="Schmutz J."/>
            <person name="Juenger T."/>
        </authorList>
    </citation>
    <scope>NUCLEOTIDE SEQUENCE [LARGE SCALE GENOMIC DNA]</scope>
    <source>
        <strain evidence="2">cv. HAL2</strain>
    </source>
</reference>
<dbReference type="Proteomes" id="UP000244336">
    <property type="component" value="Chromosome 2"/>
</dbReference>
<proteinExistence type="predicted"/>
<dbReference type="EMBL" id="CM009750">
    <property type="protein sequence ID" value="PUZ72418.1"/>
    <property type="molecule type" value="Genomic_DNA"/>
</dbReference>
<dbReference type="Gramene" id="PUZ72418">
    <property type="protein sequence ID" value="PUZ72418"/>
    <property type="gene ID" value="GQ55_2G392500"/>
</dbReference>
<dbReference type="AlphaFoldDB" id="A0A2T7EX78"/>
<organism evidence="1 2">
    <name type="scientific">Panicum hallii var. hallii</name>
    <dbReference type="NCBI Taxonomy" id="1504633"/>
    <lineage>
        <taxon>Eukaryota</taxon>
        <taxon>Viridiplantae</taxon>
        <taxon>Streptophyta</taxon>
        <taxon>Embryophyta</taxon>
        <taxon>Tracheophyta</taxon>
        <taxon>Spermatophyta</taxon>
        <taxon>Magnoliopsida</taxon>
        <taxon>Liliopsida</taxon>
        <taxon>Poales</taxon>
        <taxon>Poaceae</taxon>
        <taxon>PACMAD clade</taxon>
        <taxon>Panicoideae</taxon>
        <taxon>Panicodae</taxon>
        <taxon>Paniceae</taxon>
        <taxon>Panicinae</taxon>
        <taxon>Panicum</taxon>
        <taxon>Panicum sect. Panicum</taxon>
    </lineage>
</organism>
<sequence length="244" mass="27818">MLLQICVSRTLDLEARIAAPNLADVDLRDDMGRYEIAEAGRHLQRLVINLRFPVPAILRRFDTIGELIVRLLIQSGREGYNTFIKELRGLDCETLVLRSMWTVHQFEPSMLHLLRICNGLKKFAVTLRCSEVIFACTSDCPCTWPESYRNDNISLDSLEELEINGFTGKDHQLDSVNLLVNLLVGRNAPLLKGVVFHLPPRDFLKCSNIIRDKIRGMLPPGLELWACLENRKSFGLLDELNLYA</sequence>
<evidence type="ECO:0008006" key="3">
    <source>
        <dbReference type="Google" id="ProtNLM"/>
    </source>
</evidence>